<proteinExistence type="predicted"/>
<evidence type="ECO:0000313" key="3">
    <source>
        <dbReference type="Proteomes" id="UP000217790"/>
    </source>
</evidence>
<protein>
    <submittedName>
        <fullName evidence="2">Uncharacterized protein</fullName>
    </submittedName>
</protein>
<name>A0A2H3CX59_ARMGA</name>
<evidence type="ECO:0000313" key="2">
    <source>
        <dbReference type="EMBL" id="PBK80673.1"/>
    </source>
</evidence>
<keyword evidence="3" id="KW-1185">Reference proteome</keyword>
<gene>
    <name evidence="2" type="ORF">ARMGADRAFT_1020799</name>
</gene>
<dbReference type="AlphaFoldDB" id="A0A2H3CX59"/>
<reference evidence="3" key="1">
    <citation type="journal article" date="2017" name="Nat. Ecol. Evol.">
        <title>Genome expansion and lineage-specific genetic innovations in the forest pathogenic fungi Armillaria.</title>
        <authorList>
            <person name="Sipos G."/>
            <person name="Prasanna A.N."/>
            <person name="Walter M.C."/>
            <person name="O'Connor E."/>
            <person name="Balint B."/>
            <person name="Krizsan K."/>
            <person name="Kiss B."/>
            <person name="Hess J."/>
            <person name="Varga T."/>
            <person name="Slot J."/>
            <person name="Riley R."/>
            <person name="Boka B."/>
            <person name="Rigling D."/>
            <person name="Barry K."/>
            <person name="Lee J."/>
            <person name="Mihaltcheva S."/>
            <person name="LaButti K."/>
            <person name="Lipzen A."/>
            <person name="Waldron R."/>
            <person name="Moloney N.M."/>
            <person name="Sperisen C."/>
            <person name="Kredics L."/>
            <person name="Vagvoelgyi C."/>
            <person name="Patrignani A."/>
            <person name="Fitzpatrick D."/>
            <person name="Nagy I."/>
            <person name="Doyle S."/>
            <person name="Anderson J.B."/>
            <person name="Grigoriev I.V."/>
            <person name="Gueldener U."/>
            <person name="Muensterkoetter M."/>
            <person name="Nagy L.G."/>
        </authorList>
    </citation>
    <scope>NUCLEOTIDE SEQUENCE [LARGE SCALE GENOMIC DNA]</scope>
    <source>
        <strain evidence="3">Ar21-2</strain>
    </source>
</reference>
<feature type="region of interest" description="Disordered" evidence="1">
    <location>
        <begin position="34"/>
        <end position="65"/>
    </location>
</feature>
<feature type="compositionally biased region" description="Polar residues" evidence="1">
    <location>
        <begin position="35"/>
        <end position="65"/>
    </location>
</feature>
<sequence>MTLHHPTMMHHRLSLRAASLVFLDSQIRGDDRDLQMTSSQQNEYQQHTTAKMETNTTAHVPVSTA</sequence>
<evidence type="ECO:0000256" key="1">
    <source>
        <dbReference type="SAM" id="MobiDB-lite"/>
    </source>
</evidence>
<dbReference type="Proteomes" id="UP000217790">
    <property type="component" value="Unassembled WGS sequence"/>
</dbReference>
<organism evidence="2 3">
    <name type="scientific">Armillaria gallica</name>
    <name type="common">Bulbous honey fungus</name>
    <name type="synonym">Armillaria bulbosa</name>
    <dbReference type="NCBI Taxonomy" id="47427"/>
    <lineage>
        <taxon>Eukaryota</taxon>
        <taxon>Fungi</taxon>
        <taxon>Dikarya</taxon>
        <taxon>Basidiomycota</taxon>
        <taxon>Agaricomycotina</taxon>
        <taxon>Agaricomycetes</taxon>
        <taxon>Agaricomycetidae</taxon>
        <taxon>Agaricales</taxon>
        <taxon>Marasmiineae</taxon>
        <taxon>Physalacriaceae</taxon>
        <taxon>Armillaria</taxon>
    </lineage>
</organism>
<dbReference type="EMBL" id="KZ293742">
    <property type="protein sequence ID" value="PBK80673.1"/>
    <property type="molecule type" value="Genomic_DNA"/>
</dbReference>
<dbReference type="InParanoid" id="A0A2H3CX59"/>
<accession>A0A2H3CX59</accession>